<dbReference type="Proteomes" id="UP001162164">
    <property type="component" value="Unassembled WGS sequence"/>
</dbReference>
<comment type="caution">
    <text evidence="1">The sequence shown here is derived from an EMBL/GenBank/DDBJ whole genome shotgun (WGS) entry which is preliminary data.</text>
</comment>
<keyword evidence="2" id="KW-1185">Reference proteome</keyword>
<dbReference type="EMBL" id="JAPWTJ010000849">
    <property type="protein sequence ID" value="KAJ8975270.1"/>
    <property type="molecule type" value="Genomic_DNA"/>
</dbReference>
<reference evidence="1" key="1">
    <citation type="journal article" date="2023" name="Insect Mol. Biol.">
        <title>Genome sequencing provides insights into the evolution of gene families encoding plant cell wall-degrading enzymes in longhorned beetles.</title>
        <authorList>
            <person name="Shin N.R."/>
            <person name="Okamura Y."/>
            <person name="Kirsch R."/>
            <person name="Pauchet Y."/>
        </authorList>
    </citation>
    <scope>NUCLEOTIDE SEQUENCE</scope>
    <source>
        <strain evidence="1">MMC_N1</strain>
    </source>
</reference>
<proteinExistence type="predicted"/>
<protein>
    <submittedName>
        <fullName evidence="1">Uncharacterized protein</fullName>
    </submittedName>
</protein>
<name>A0ABQ9JBF2_9CUCU</name>
<accession>A0ABQ9JBF2</accession>
<evidence type="ECO:0000313" key="1">
    <source>
        <dbReference type="EMBL" id="KAJ8975270.1"/>
    </source>
</evidence>
<sequence>MSDDSISHGEDNENLLYIAQKIRLEEFTFGEGDDHNYNRESVVSQESYVSTEKIGSDIELYNRVCKRIGTPDVFHDSEVLSKTKPFKLAWTYGINANVGVVNLTVGDRKEIFFASGHAPIVYDYCLKQMKRLGRT</sequence>
<gene>
    <name evidence="1" type="ORF">NQ317_013670</name>
</gene>
<organism evidence="1 2">
    <name type="scientific">Molorchus minor</name>
    <dbReference type="NCBI Taxonomy" id="1323400"/>
    <lineage>
        <taxon>Eukaryota</taxon>
        <taxon>Metazoa</taxon>
        <taxon>Ecdysozoa</taxon>
        <taxon>Arthropoda</taxon>
        <taxon>Hexapoda</taxon>
        <taxon>Insecta</taxon>
        <taxon>Pterygota</taxon>
        <taxon>Neoptera</taxon>
        <taxon>Endopterygota</taxon>
        <taxon>Coleoptera</taxon>
        <taxon>Polyphaga</taxon>
        <taxon>Cucujiformia</taxon>
        <taxon>Chrysomeloidea</taxon>
        <taxon>Cerambycidae</taxon>
        <taxon>Lamiinae</taxon>
        <taxon>Monochamini</taxon>
        <taxon>Molorchus</taxon>
    </lineage>
</organism>
<feature type="non-terminal residue" evidence="1">
    <location>
        <position position="135"/>
    </location>
</feature>
<evidence type="ECO:0000313" key="2">
    <source>
        <dbReference type="Proteomes" id="UP001162164"/>
    </source>
</evidence>